<sequence>MNQFEGLFDDEEWLNQNMDLGLMEVDTEDSTDSEAQVGSNGKKRNSYTIDYKLEAIDYAKKQSSINSASKHFNVDRKCIRKWMAQEEQLRKKRISTVRGGEKKELDGAGRPLLDPIFDKRLAAWVRETRATGTKVTLSQIVREAQRLQRPAFGPQSNTELKMSHGWLMSFIHRHKFSARKETRRCQKPPAEYAAKIADFVVYISKLREQNNYLQIYACDETAVWLDPTSGKCVDYKGAKDVTVVSTGHEKARVTVMLTARADGTKSRPYVLLPRKRPVPKIEKDFGSRLHLAWAGRSWMNDEWTADFLRRTIGPIIYYNVWMLEGNKEHTSAGNPRAASMEVYLEWVCKAWSAISPELIKKSFKVCGIITATDGSEDDLIHCMKPEGSVPSARDLLRKARGSEVKLLIQEELDEEEDYNNGYESNAEIE</sequence>
<dbReference type="InterPro" id="IPR006600">
    <property type="entry name" value="HTH_CenpB_DNA-bd_dom"/>
</dbReference>
<evidence type="ECO:0000313" key="5">
    <source>
        <dbReference type="Proteomes" id="UP001201812"/>
    </source>
</evidence>
<feature type="domain" description="HTH CENPB-type" evidence="3">
    <location>
        <begin position="105"/>
        <end position="180"/>
    </location>
</feature>
<dbReference type="InterPro" id="IPR018586">
    <property type="entry name" value="Brinker_DNA-bd"/>
</dbReference>
<evidence type="ECO:0000256" key="2">
    <source>
        <dbReference type="ARBA" id="ARBA00023125"/>
    </source>
</evidence>
<dbReference type="PROSITE" id="PS51253">
    <property type="entry name" value="HTH_CENPB"/>
    <property type="match status" value="1"/>
</dbReference>
<dbReference type="EMBL" id="JAKKPZ010000064">
    <property type="protein sequence ID" value="KAI1704730.1"/>
    <property type="molecule type" value="Genomic_DNA"/>
</dbReference>
<evidence type="ECO:0000259" key="3">
    <source>
        <dbReference type="PROSITE" id="PS51253"/>
    </source>
</evidence>
<comment type="caution">
    <text evidence="4">The sequence shown here is derived from an EMBL/GenBank/DDBJ whole genome shotgun (WGS) entry which is preliminary data.</text>
</comment>
<keyword evidence="5" id="KW-1185">Reference proteome</keyword>
<dbReference type="GO" id="GO:0005634">
    <property type="term" value="C:nucleus"/>
    <property type="evidence" value="ECO:0007669"/>
    <property type="project" value="UniProtKB-SubCell"/>
</dbReference>
<accession>A0AAD4R299</accession>
<dbReference type="InterPro" id="IPR050863">
    <property type="entry name" value="CenT-Element_Derived"/>
</dbReference>
<reference evidence="4" key="1">
    <citation type="submission" date="2022-01" db="EMBL/GenBank/DDBJ databases">
        <title>Genome Sequence Resource for Two Populations of Ditylenchus destructor, the Migratory Endoparasitic Phytonematode.</title>
        <authorList>
            <person name="Zhang H."/>
            <person name="Lin R."/>
            <person name="Xie B."/>
        </authorList>
    </citation>
    <scope>NUCLEOTIDE SEQUENCE</scope>
    <source>
        <strain evidence="4">BazhouSP</strain>
    </source>
</reference>
<organism evidence="4 5">
    <name type="scientific">Ditylenchus destructor</name>
    <dbReference type="NCBI Taxonomy" id="166010"/>
    <lineage>
        <taxon>Eukaryota</taxon>
        <taxon>Metazoa</taxon>
        <taxon>Ecdysozoa</taxon>
        <taxon>Nematoda</taxon>
        <taxon>Chromadorea</taxon>
        <taxon>Rhabditida</taxon>
        <taxon>Tylenchina</taxon>
        <taxon>Tylenchomorpha</taxon>
        <taxon>Sphaerularioidea</taxon>
        <taxon>Anguinidae</taxon>
        <taxon>Anguininae</taxon>
        <taxon>Ditylenchus</taxon>
    </lineage>
</organism>
<comment type="subcellular location">
    <subcellularLocation>
        <location evidence="1">Nucleus</location>
    </subcellularLocation>
</comment>
<dbReference type="GO" id="GO:0003677">
    <property type="term" value="F:DNA binding"/>
    <property type="evidence" value="ECO:0007669"/>
    <property type="project" value="UniProtKB-KW"/>
</dbReference>
<dbReference type="PANTHER" id="PTHR19303:SF74">
    <property type="entry name" value="POGO TRANSPOSABLE ELEMENT WITH KRAB DOMAIN"/>
    <property type="match status" value="1"/>
</dbReference>
<dbReference type="Gene3D" id="1.10.10.60">
    <property type="entry name" value="Homeodomain-like"/>
    <property type="match status" value="2"/>
</dbReference>
<dbReference type="AlphaFoldDB" id="A0AAD4R299"/>
<dbReference type="PANTHER" id="PTHR19303">
    <property type="entry name" value="TRANSPOSON"/>
    <property type="match status" value="1"/>
</dbReference>
<protein>
    <submittedName>
        <fullName evidence="4">Tc5 transposase DNA-binding domain-containing protein</fullName>
    </submittedName>
</protein>
<dbReference type="Pfam" id="PF09607">
    <property type="entry name" value="BrkDBD"/>
    <property type="match status" value="1"/>
</dbReference>
<evidence type="ECO:0000256" key="1">
    <source>
        <dbReference type="ARBA" id="ARBA00004123"/>
    </source>
</evidence>
<name>A0AAD4R299_9BILA</name>
<proteinExistence type="predicted"/>
<dbReference type="SUPFAM" id="SSF46689">
    <property type="entry name" value="Homeodomain-like"/>
    <property type="match status" value="1"/>
</dbReference>
<keyword evidence="2 4" id="KW-0238">DNA-binding</keyword>
<dbReference type="Pfam" id="PF03221">
    <property type="entry name" value="HTH_Tnp_Tc5"/>
    <property type="match status" value="1"/>
</dbReference>
<evidence type="ECO:0000313" key="4">
    <source>
        <dbReference type="EMBL" id="KAI1704730.1"/>
    </source>
</evidence>
<gene>
    <name evidence="4" type="ORF">DdX_14088</name>
</gene>
<dbReference type="Proteomes" id="UP001201812">
    <property type="component" value="Unassembled WGS sequence"/>
</dbReference>
<dbReference type="InterPro" id="IPR009057">
    <property type="entry name" value="Homeodomain-like_sf"/>
</dbReference>